<organism evidence="1 2">
    <name type="scientific">Parathielavia appendiculata</name>
    <dbReference type="NCBI Taxonomy" id="2587402"/>
    <lineage>
        <taxon>Eukaryota</taxon>
        <taxon>Fungi</taxon>
        <taxon>Dikarya</taxon>
        <taxon>Ascomycota</taxon>
        <taxon>Pezizomycotina</taxon>
        <taxon>Sordariomycetes</taxon>
        <taxon>Sordariomycetidae</taxon>
        <taxon>Sordariales</taxon>
        <taxon>Chaetomiaceae</taxon>
        <taxon>Parathielavia</taxon>
    </lineage>
</organism>
<dbReference type="AlphaFoldDB" id="A0AAN6TT72"/>
<dbReference type="Proteomes" id="UP001302602">
    <property type="component" value="Unassembled WGS sequence"/>
</dbReference>
<evidence type="ECO:0000313" key="2">
    <source>
        <dbReference type="Proteomes" id="UP001302602"/>
    </source>
</evidence>
<dbReference type="EMBL" id="MU853240">
    <property type="protein sequence ID" value="KAK4120287.1"/>
    <property type="molecule type" value="Genomic_DNA"/>
</dbReference>
<gene>
    <name evidence="1" type="ORF">N657DRAFT_693205</name>
</gene>
<name>A0AAN6TT72_9PEZI</name>
<comment type="caution">
    <text evidence="1">The sequence shown here is derived from an EMBL/GenBank/DDBJ whole genome shotgun (WGS) entry which is preliminary data.</text>
</comment>
<dbReference type="RefSeq" id="XP_062644058.1">
    <property type="nucleotide sequence ID" value="XM_062797205.1"/>
</dbReference>
<accession>A0AAN6TT72</accession>
<evidence type="ECO:0000313" key="1">
    <source>
        <dbReference type="EMBL" id="KAK4120287.1"/>
    </source>
</evidence>
<reference evidence="1" key="2">
    <citation type="submission" date="2023-05" db="EMBL/GenBank/DDBJ databases">
        <authorList>
            <consortium name="Lawrence Berkeley National Laboratory"/>
            <person name="Steindorff A."/>
            <person name="Hensen N."/>
            <person name="Bonometti L."/>
            <person name="Westerberg I."/>
            <person name="Brannstrom I.O."/>
            <person name="Guillou S."/>
            <person name="Cros-Aarteil S."/>
            <person name="Calhoun S."/>
            <person name="Haridas S."/>
            <person name="Kuo A."/>
            <person name="Mondo S."/>
            <person name="Pangilinan J."/>
            <person name="Riley R."/>
            <person name="Labutti K."/>
            <person name="Andreopoulos B."/>
            <person name="Lipzen A."/>
            <person name="Chen C."/>
            <person name="Yanf M."/>
            <person name="Daum C."/>
            <person name="Ng V."/>
            <person name="Clum A."/>
            <person name="Ohm R."/>
            <person name="Martin F."/>
            <person name="Silar P."/>
            <person name="Natvig D."/>
            <person name="Lalanne C."/>
            <person name="Gautier V."/>
            <person name="Ament-Velasquez S.L."/>
            <person name="Kruys A."/>
            <person name="Hutchinson M.I."/>
            <person name="Powell A.J."/>
            <person name="Barry K."/>
            <person name="Miller A.N."/>
            <person name="Grigoriev I.V."/>
            <person name="Debuchy R."/>
            <person name="Gladieux P."/>
            <person name="Thoren M.H."/>
            <person name="Johannesson H."/>
        </authorList>
    </citation>
    <scope>NUCLEOTIDE SEQUENCE</scope>
    <source>
        <strain evidence="1">CBS 731.68</strain>
    </source>
</reference>
<dbReference type="GeneID" id="87833972"/>
<proteinExistence type="predicted"/>
<keyword evidence="2" id="KW-1185">Reference proteome</keyword>
<reference evidence="1" key="1">
    <citation type="journal article" date="2023" name="Mol. Phylogenet. Evol.">
        <title>Genome-scale phylogeny and comparative genomics of the fungal order Sordariales.</title>
        <authorList>
            <person name="Hensen N."/>
            <person name="Bonometti L."/>
            <person name="Westerberg I."/>
            <person name="Brannstrom I.O."/>
            <person name="Guillou S."/>
            <person name="Cros-Aarteil S."/>
            <person name="Calhoun S."/>
            <person name="Haridas S."/>
            <person name="Kuo A."/>
            <person name="Mondo S."/>
            <person name="Pangilinan J."/>
            <person name="Riley R."/>
            <person name="LaButti K."/>
            <person name="Andreopoulos B."/>
            <person name="Lipzen A."/>
            <person name="Chen C."/>
            <person name="Yan M."/>
            <person name="Daum C."/>
            <person name="Ng V."/>
            <person name="Clum A."/>
            <person name="Steindorff A."/>
            <person name="Ohm R.A."/>
            <person name="Martin F."/>
            <person name="Silar P."/>
            <person name="Natvig D.O."/>
            <person name="Lalanne C."/>
            <person name="Gautier V."/>
            <person name="Ament-Velasquez S.L."/>
            <person name="Kruys A."/>
            <person name="Hutchinson M.I."/>
            <person name="Powell A.J."/>
            <person name="Barry K."/>
            <person name="Miller A.N."/>
            <person name="Grigoriev I.V."/>
            <person name="Debuchy R."/>
            <person name="Gladieux P."/>
            <person name="Hiltunen Thoren M."/>
            <person name="Johannesson H."/>
        </authorList>
    </citation>
    <scope>NUCLEOTIDE SEQUENCE</scope>
    <source>
        <strain evidence="1">CBS 731.68</strain>
    </source>
</reference>
<sequence>MIGGTLAEPPQLHNLVEISLEMRLTPACLSALLSAKMKQLIEFDQILVALRPCRNTLKEPTFILHRDLASRVPEHVRGVELIREFQTLEVLQVQTVCFAFGARLGTAENALTSALPASIRGLRLFGYGDLRRSLQVALGYPIVANEKLPLLLASHPPPSRGANAVRVLCPSRLS</sequence>
<protein>
    <submittedName>
        <fullName evidence="1">Uncharacterized protein</fullName>
    </submittedName>
</protein>